<dbReference type="GO" id="GO:0005634">
    <property type="term" value="C:nucleus"/>
    <property type="evidence" value="ECO:0007669"/>
    <property type="project" value="UniProtKB-SubCell"/>
</dbReference>
<dbReference type="InterPro" id="IPR010750">
    <property type="entry name" value="SGF29_tudor-like_dom"/>
</dbReference>
<feature type="region of interest" description="Disordered" evidence="5">
    <location>
        <begin position="1"/>
        <end position="24"/>
    </location>
</feature>
<dbReference type="Pfam" id="PF07039">
    <property type="entry name" value="SGF29_Tudor"/>
    <property type="match status" value="1"/>
</dbReference>
<keyword evidence="8" id="KW-1185">Reference proteome</keyword>
<dbReference type="InterPro" id="IPR047287">
    <property type="entry name" value="Tudor_SGF29_rpt2"/>
</dbReference>
<evidence type="ECO:0000256" key="1">
    <source>
        <dbReference type="ARBA" id="ARBA00004123"/>
    </source>
</evidence>
<dbReference type="GO" id="GO:0000124">
    <property type="term" value="C:SAGA complex"/>
    <property type="evidence" value="ECO:0007669"/>
    <property type="project" value="InterPro"/>
</dbReference>
<keyword evidence="3" id="KW-0804">Transcription</keyword>
<dbReference type="CDD" id="cd20393">
    <property type="entry name" value="Tudor_SGF29_rpt1"/>
    <property type="match status" value="1"/>
</dbReference>
<dbReference type="InterPro" id="IPR038291">
    <property type="entry name" value="SAP30_C_sf"/>
</dbReference>
<comment type="caution">
    <text evidence="7">The sequence shown here is derived from an EMBL/GenBank/DDBJ whole genome shotgun (WGS) entry which is preliminary data.</text>
</comment>
<name>A0AAD3D018_9STRA</name>
<comment type="subcellular location">
    <subcellularLocation>
        <location evidence="1">Nucleus</location>
    </subcellularLocation>
</comment>
<dbReference type="Gene3D" id="6.10.160.20">
    <property type="match status" value="1"/>
</dbReference>
<evidence type="ECO:0000313" key="7">
    <source>
        <dbReference type="EMBL" id="GFH54165.1"/>
    </source>
</evidence>
<dbReference type="InterPro" id="IPR037802">
    <property type="entry name" value="SGF29"/>
</dbReference>
<evidence type="ECO:0000259" key="6">
    <source>
        <dbReference type="PROSITE" id="PS51518"/>
    </source>
</evidence>
<dbReference type="InterPro" id="IPR025718">
    <property type="entry name" value="SAP30_Sin3-bd"/>
</dbReference>
<sequence>MQYQKRGRGGSSKSGHSRSYPRGVGLDFKKLPPLTLMSYIDHHSVPVRNEAPHSEIAVAVARHFEAMEVNEETVVNGFLARLSAGQELGPLLPNTTQRISGASVGNATAGLAAGSESHEYDRYAVASADYARSTSFFDGHAPGPLARRRKRSKNAARPGDQVAAKITRTNENGSWILASVQRFYAESETYDVQDEDDTSKLIRLPWTHVMRLSKGTEGCFSKNTKVMAIFPETTSFYRAIVSKEPVWKLPKGTTKPIVKDLILKFEDDEDSEGNTPHRRVPSRYVIPLPEAYFHEDDDDVDLVPINYGTA</sequence>
<reference evidence="7 8" key="1">
    <citation type="journal article" date="2021" name="Sci. Rep.">
        <title>The genome of the diatom Chaetoceros tenuissimus carries an ancient integrated fragment of an extant virus.</title>
        <authorList>
            <person name="Hongo Y."/>
            <person name="Kimura K."/>
            <person name="Takaki Y."/>
            <person name="Yoshida Y."/>
            <person name="Baba S."/>
            <person name="Kobayashi G."/>
            <person name="Nagasaki K."/>
            <person name="Hano T."/>
            <person name="Tomaru Y."/>
        </authorList>
    </citation>
    <scope>NUCLEOTIDE SEQUENCE [LARGE SCALE GENOMIC DNA]</scope>
    <source>
        <strain evidence="7 8">NIES-3715</strain>
    </source>
</reference>
<evidence type="ECO:0000313" key="8">
    <source>
        <dbReference type="Proteomes" id="UP001054902"/>
    </source>
</evidence>
<dbReference type="PANTHER" id="PTHR21539">
    <property type="entry name" value="SAGA-ASSOCIATED FACTOR 29"/>
    <property type="match status" value="1"/>
</dbReference>
<dbReference type="CDD" id="cd20394">
    <property type="entry name" value="Tudor_SGF29_rpt2"/>
    <property type="match status" value="1"/>
</dbReference>
<gene>
    <name evidence="7" type="ORF">CTEN210_10641</name>
</gene>
<dbReference type="Gene3D" id="2.30.30.140">
    <property type="match status" value="2"/>
</dbReference>
<protein>
    <recommendedName>
        <fullName evidence="6">SGF29 C-terminal domain-containing protein</fullName>
    </recommendedName>
</protein>
<organism evidence="7 8">
    <name type="scientific">Chaetoceros tenuissimus</name>
    <dbReference type="NCBI Taxonomy" id="426638"/>
    <lineage>
        <taxon>Eukaryota</taxon>
        <taxon>Sar</taxon>
        <taxon>Stramenopiles</taxon>
        <taxon>Ochrophyta</taxon>
        <taxon>Bacillariophyta</taxon>
        <taxon>Coscinodiscophyceae</taxon>
        <taxon>Chaetocerotophycidae</taxon>
        <taxon>Chaetocerotales</taxon>
        <taxon>Chaetocerotaceae</taxon>
        <taxon>Chaetoceros</taxon>
    </lineage>
</organism>
<dbReference type="Pfam" id="PF13867">
    <property type="entry name" value="SAP30_Sin3_bdg"/>
    <property type="match status" value="1"/>
</dbReference>
<keyword evidence="4" id="KW-0539">Nucleus</keyword>
<proteinExistence type="predicted"/>
<evidence type="ECO:0000256" key="4">
    <source>
        <dbReference type="ARBA" id="ARBA00023242"/>
    </source>
</evidence>
<feature type="region of interest" description="Disordered" evidence="5">
    <location>
        <begin position="141"/>
        <end position="161"/>
    </location>
</feature>
<accession>A0AAD3D018</accession>
<dbReference type="AlphaFoldDB" id="A0AAD3D018"/>
<dbReference type="PANTHER" id="PTHR21539:SF0">
    <property type="entry name" value="SAGA-ASSOCIATED FACTOR 29"/>
    <property type="match status" value="1"/>
</dbReference>
<evidence type="ECO:0000256" key="2">
    <source>
        <dbReference type="ARBA" id="ARBA00023015"/>
    </source>
</evidence>
<evidence type="ECO:0000256" key="3">
    <source>
        <dbReference type="ARBA" id="ARBA00023163"/>
    </source>
</evidence>
<feature type="domain" description="SGF29 C-terminal" evidence="6">
    <location>
        <begin position="152"/>
        <end position="294"/>
    </location>
</feature>
<dbReference type="InterPro" id="IPR047288">
    <property type="entry name" value="Tudor_SGF29_rpt1"/>
</dbReference>
<evidence type="ECO:0000256" key="5">
    <source>
        <dbReference type="SAM" id="MobiDB-lite"/>
    </source>
</evidence>
<dbReference type="Proteomes" id="UP001054902">
    <property type="component" value="Unassembled WGS sequence"/>
</dbReference>
<dbReference type="EMBL" id="BLLK01000047">
    <property type="protein sequence ID" value="GFH54165.1"/>
    <property type="molecule type" value="Genomic_DNA"/>
</dbReference>
<keyword evidence="2" id="KW-0805">Transcription regulation</keyword>
<dbReference type="PROSITE" id="PS51518">
    <property type="entry name" value="SGF29_C"/>
    <property type="match status" value="1"/>
</dbReference>